<feature type="transmembrane region" description="Helical" evidence="2">
    <location>
        <begin position="564"/>
        <end position="590"/>
    </location>
</feature>
<proteinExistence type="predicted"/>
<feature type="compositionally biased region" description="Polar residues" evidence="1">
    <location>
        <begin position="169"/>
        <end position="187"/>
    </location>
</feature>
<evidence type="ECO:0000256" key="2">
    <source>
        <dbReference type="SAM" id="Phobius"/>
    </source>
</evidence>
<keyword evidence="2" id="KW-0472">Membrane</keyword>
<feature type="transmembrane region" description="Helical" evidence="2">
    <location>
        <begin position="655"/>
        <end position="677"/>
    </location>
</feature>
<evidence type="ECO:0008006" key="5">
    <source>
        <dbReference type="Google" id="ProtNLM"/>
    </source>
</evidence>
<keyword evidence="2" id="KW-1133">Transmembrane helix</keyword>
<reference evidence="3 4" key="1">
    <citation type="submission" date="2014-06" db="EMBL/GenBank/DDBJ databases">
        <authorList>
            <person name="Swart Estienne"/>
        </authorList>
    </citation>
    <scope>NUCLEOTIDE SEQUENCE [LARGE SCALE GENOMIC DNA]</scope>
    <source>
        <strain evidence="3 4">130c</strain>
    </source>
</reference>
<sequence length="1002" mass="113389">MTTDTPISENSTEITSVPSTNVLTTGIRISEISIDTQSTSETTNTIAPTEIFLDSTLTQTQLTNYQEQSTSTVAPEVTYDEITTETTIEQTSQSTQTSISTEEQSTTVESTSTQTQIQTDTTTPIPEDTTDFSMTHITTDSNVPITSVSQSSTSAPSTTEEITEQLTTSIPITSIQNSQSLTTTPAPQTVQESTTAAATTQDTQYSQTATQTKVIVITSTQTPLNNKINILMTNSPPIFRLKPYNLLVVAGQQLIYPLPLVFDKEKNTVVIALSLDRNQNFIALKNSKIYASPTTLDAGDHLLTLNLTDNGYPTSKSIYKIKLTVVKPVNDALNKSSTSSNSTVKNSTISIPTTTPAAPTYIPSKEVQMLSSQFKASIQSLNKKGEVVIQLNNQVTFNSSTGKFNEIEIQPILSQQDSQKIQNWTVTADYIEVDLFYKDQNNQLIDMSLFGGVSKLLQQLPKQIGKTFYRLSASGAVWSLVNNVQQVSNLALFDLDMPSNAQYFNQYMKDFNTFNVIPQVQNSQQQNVLASRLLEESSSNDDVILNKFKLMGYNSVQLISQLQFILLISAFGIILIAIDKSIIIILSLIVKVRKQSIDDLKRTNFYLIYLKITKGLYYTWFTRLFIEGYMIASIMVFYILKYQDDPQTAQDKLNVALSAFALIVLILTPTFMGYIVICQSYNVQKPNEYRYIDLIELFNEISYLFQQYLCFVFTQFVTSTNVQVEAAWLFCGIVIFIVAGNVFAYVSVIIYEILKFIKIKRQRSQTHEKLEITESNLTLSKDHIRPSLTTFFQKFLHENMEERERELQYKEQSNLNIESFTLDNIENQNQENQTPSEDKDYKNIGNIQDNKGQKSINIMKPNTDILFHRQILNADEGSQQKRQSINFDDSIELKLGRNLKDNTGEQKKIFNSHFKQTLGMNETNQKFFKNHKQKLQNFILSNRESQESDTRGNIRPDAQQQNTILKINFKDDLSILNDNHQDIIRQKPLQKKNTVKVNPSDL</sequence>
<dbReference type="AlphaFoldDB" id="A0A078AK79"/>
<dbReference type="Proteomes" id="UP000039865">
    <property type="component" value="Unassembled WGS sequence"/>
</dbReference>
<feature type="compositionally biased region" description="Low complexity" evidence="1">
    <location>
        <begin position="85"/>
        <end position="127"/>
    </location>
</feature>
<feature type="compositionally biased region" description="Polar residues" evidence="1">
    <location>
        <begin position="825"/>
        <end position="835"/>
    </location>
</feature>
<evidence type="ECO:0000256" key="1">
    <source>
        <dbReference type="SAM" id="MobiDB-lite"/>
    </source>
</evidence>
<name>A0A078AK79_STYLE</name>
<protein>
    <recommendedName>
        <fullName evidence="5">TRP C-terminal domain-containing protein</fullName>
    </recommendedName>
</protein>
<feature type="region of interest" description="Disordered" evidence="1">
    <location>
        <begin position="85"/>
        <end position="164"/>
    </location>
</feature>
<evidence type="ECO:0000313" key="4">
    <source>
        <dbReference type="Proteomes" id="UP000039865"/>
    </source>
</evidence>
<dbReference type="InParanoid" id="A0A078AK79"/>
<dbReference type="EMBL" id="CCKQ01010785">
    <property type="protein sequence ID" value="CDW82301.1"/>
    <property type="molecule type" value="Genomic_DNA"/>
</dbReference>
<feature type="region of interest" description="Disordered" evidence="1">
    <location>
        <begin position="825"/>
        <end position="848"/>
    </location>
</feature>
<feature type="transmembrane region" description="Helical" evidence="2">
    <location>
        <begin position="726"/>
        <end position="754"/>
    </location>
</feature>
<feature type="region of interest" description="Disordered" evidence="1">
    <location>
        <begin position="169"/>
        <end position="188"/>
    </location>
</feature>
<feature type="compositionally biased region" description="Polar residues" evidence="1">
    <location>
        <begin position="131"/>
        <end position="142"/>
    </location>
</feature>
<gene>
    <name evidence="3" type="primary">Contig4.g4</name>
    <name evidence="3" type="ORF">STYLEM_11331</name>
</gene>
<organism evidence="3 4">
    <name type="scientific">Stylonychia lemnae</name>
    <name type="common">Ciliate</name>
    <dbReference type="NCBI Taxonomy" id="5949"/>
    <lineage>
        <taxon>Eukaryota</taxon>
        <taxon>Sar</taxon>
        <taxon>Alveolata</taxon>
        <taxon>Ciliophora</taxon>
        <taxon>Intramacronucleata</taxon>
        <taxon>Spirotrichea</taxon>
        <taxon>Stichotrichia</taxon>
        <taxon>Sporadotrichida</taxon>
        <taxon>Oxytrichidae</taxon>
        <taxon>Stylonychinae</taxon>
        <taxon>Stylonychia</taxon>
    </lineage>
</organism>
<feature type="transmembrane region" description="Helical" evidence="2">
    <location>
        <begin position="620"/>
        <end position="640"/>
    </location>
</feature>
<keyword evidence="4" id="KW-1185">Reference proteome</keyword>
<accession>A0A078AK79</accession>
<feature type="compositionally biased region" description="Low complexity" evidence="1">
    <location>
        <begin position="143"/>
        <end position="160"/>
    </location>
</feature>
<keyword evidence="2" id="KW-0812">Transmembrane</keyword>
<evidence type="ECO:0000313" key="3">
    <source>
        <dbReference type="EMBL" id="CDW82301.1"/>
    </source>
</evidence>